<sequence>MKIKINKFKQLNDIVMDVGEVTLLIGSNNAGKSSILQAIQFGVSVAQATSLLPNARWKHNKLPTSIGQAELMYLPIKDVSYLAQKGQLKEERDKAISIEYIKENAHTKVLIKKGRNKNISIEIEGESIGQEIQSIENPFSILVTGLAGIPHEEKYQTPLVVKKSAARGDSNSVFRNILLLLKQNSEAWAHFQSEMQKIFPNYTIDVKFDKDKDEFISCTVEKDDGIQYPIDSCGTGILQVIQIISYIYLFNPQILLLDEPDSHLHPNNQRLLAQRLMELSEITNTKIVIATHSRYLIDELIDESNLLWLSNGQLQPCEDNHIINLLINMGALDAGQRLSPPKWILLTEDSNLDFLKKLIISNGAKLTEGEIQSYKGCTKIETAQVLLEYLRKSFPEARFIIHRDRDFLSDEKIDDYKSKFDDVYFLIPEFNDIESLFISIDHLKSACGVSQKNAEEIIQSAFNSNRLELIKKYVNVKKQNFPFKEQADKAGEFASEACMLFETYNPEYIHGKEMLKAIRRELSARGIADKLNDSDKLNEPTEDLKVENIAGLFSGL</sequence>
<dbReference type="PANTHER" id="PTHR43581:SF4">
    <property type="entry name" value="ATP_GTP PHOSPHATASE"/>
    <property type="match status" value="1"/>
</dbReference>
<keyword evidence="3" id="KW-0547">Nucleotide-binding</keyword>
<dbReference type="EMBL" id="JAGJWT010000001">
    <property type="protein sequence ID" value="MBS9339746.1"/>
    <property type="molecule type" value="Genomic_DNA"/>
</dbReference>
<proteinExistence type="predicted"/>
<dbReference type="Gene3D" id="3.40.50.300">
    <property type="entry name" value="P-loop containing nucleotide triphosphate hydrolases"/>
    <property type="match status" value="1"/>
</dbReference>
<dbReference type="GO" id="GO:0016887">
    <property type="term" value="F:ATP hydrolysis activity"/>
    <property type="evidence" value="ECO:0007669"/>
    <property type="project" value="InterPro"/>
</dbReference>
<dbReference type="Pfam" id="PF13304">
    <property type="entry name" value="AAA_21"/>
    <property type="match status" value="1"/>
</dbReference>
<feature type="domain" description="Endonuclease GajA/Old nuclease/RecF-like AAA" evidence="1">
    <location>
        <begin position="1"/>
        <end position="77"/>
    </location>
</feature>
<evidence type="ECO:0000259" key="2">
    <source>
        <dbReference type="Pfam" id="PF13304"/>
    </source>
</evidence>
<evidence type="ECO:0000259" key="1">
    <source>
        <dbReference type="Pfam" id="PF13175"/>
    </source>
</evidence>
<protein>
    <submittedName>
        <fullName evidence="3">ATP-binding protein</fullName>
    </submittedName>
</protein>
<dbReference type="InterPro" id="IPR051396">
    <property type="entry name" value="Bact_Antivir_Def_Nuclease"/>
</dbReference>
<organism evidence="3 4">
    <name type="scientific">Neisseria elongata subsp. nitroreducens</name>
    <dbReference type="NCBI Taxonomy" id="90367"/>
    <lineage>
        <taxon>Bacteria</taxon>
        <taxon>Pseudomonadati</taxon>
        <taxon>Pseudomonadota</taxon>
        <taxon>Betaproteobacteria</taxon>
        <taxon>Neisseriales</taxon>
        <taxon>Neisseriaceae</taxon>
        <taxon>Neisseria</taxon>
    </lineage>
</organism>
<gene>
    <name evidence="3" type="ORF">J8641_02685</name>
</gene>
<dbReference type="AlphaFoldDB" id="A0A9X0ZUX0"/>
<comment type="caution">
    <text evidence="3">The sequence shown here is derived from an EMBL/GenBank/DDBJ whole genome shotgun (WGS) entry which is preliminary data.</text>
</comment>
<accession>A0A9X0ZUX0</accession>
<keyword evidence="3" id="KW-0067">ATP-binding</keyword>
<dbReference type="Proteomes" id="UP000708805">
    <property type="component" value="Unassembled WGS sequence"/>
</dbReference>
<dbReference type="InterPro" id="IPR003959">
    <property type="entry name" value="ATPase_AAA_core"/>
</dbReference>
<evidence type="ECO:0000313" key="3">
    <source>
        <dbReference type="EMBL" id="MBS9339746.1"/>
    </source>
</evidence>
<dbReference type="Pfam" id="PF13175">
    <property type="entry name" value="AAA_15"/>
    <property type="match status" value="1"/>
</dbReference>
<name>A0A9X0ZUX0_NEIEL</name>
<dbReference type="SUPFAM" id="SSF52540">
    <property type="entry name" value="P-loop containing nucleoside triphosphate hydrolases"/>
    <property type="match status" value="1"/>
</dbReference>
<reference evidence="3" key="1">
    <citation type="submission" date="2021-04" db="EMBL/GenBank/DDBJ databases">
        <title>Genomic characterization of endocarditis-associated Neisseria elongata subsp. nitroreducens.</title>
        <authorList>
            <person name="Schorner M."/>
            <person name="Passarelli-Araujo H."/>
            <person name="Scheffer M."/>
            <person name="Barazzetti F."/>
            <person name="Martins J."/>
            <person name="Machado H."/>
            <person name="Palmeiro J."/>
            <person name="Bazzo M."/>
        </authorList>
    </citation>
    <scope>NUCLEOTIDE SEQUENCE</scope>
    <source>
        <strain evidence="3">Nel_M001</strain>
    </source>
</reference>
<dbReference type="CDD" id="cd00267">
    <property type="entry name" value="ABC_ATPase"/>
    <property type="match status" value="1"/>
</dbReference>
<evidence type="ECO:0000313" key="4">
    <source>
        <dbReference type="Proteomes" id="UP000708805"/>
    </source>
</evidence>
<dbReference type="GO" id="GO:0005524">
    <property type="term" value="F:ATP binding"/>
    <property type="evidence" value="ECO:0007669"/>
    <property type="project" value="UniProtKB-KW"/>
</dbReference>
<dbReference type="PANTHER" id="PTHR43581">
    <property type="entry name" value="ATP/GTP PHOSPHATASE"/>
    <property type="match status" value="1"/>
</dbReference>
<dbReference type="RefSeq" id="WP_214037246.1">
    <property type="nucleotide sequence ID" value="NZ_JAGJWT010000001.1"/>
</dbReference>
<dbReference type="InterPro" id="IPR027417">
    <property type="entry name" value="P-loop_NTPase"/>
</dbReference>
<dbReference type="InterPro" id="IPR041685">
    <property type="entry name" value="AAA_GajA/Old/RecF-like"/>
</dbReference>
<feature type="domain" description="ATPase AAA-type core" evidence="2">
    <location>
        <begin position="210"/>
        <end position="298"/>
    </location>
</feature>